<accession>A0ABT1QZG4</accession>
<keyword evidence="2" id="KW-1185">Reference proteome</keyword>
<evidence type="ECO:0000313" key="1">
    <source>
        <dbReference type="EMBL" id="MCQ4167680.1"/>
    </source>
</evidence>
<protein>
    <submittedName>
        <fullName evidence="1">Uncharacterized protein</fullName>
    </submittedName>
</protein>
<evidence type="ECO:0000313" key="2">
    <source>
        <dbReference type="Proteomes" id="UP001165498"/>
    </source>
</evidence>
<organism evidence="1 2">
    <name type="scientific">Tahibacter harae</name>
    <dbReference type="NCBI Taxonomy" id="2963937"/>
    <lineage>
        <taxon>Bacteria</taxon>
        <taxon>Pseudomonadati</taxon>
        <taxon>Pseudomonadota</taxon>
        <taxon>Gammaproteobacteria</taxon>
        <taxon>Lysobacterales</taxon>
        <taxon>Rhodanobacteraceae</taxon>
        <taxon>Tahibacter</taxon>
    </lineage>
</organism>
<sequence>MSYYIAQNQGGVLPLTYPFEVPLTGNLTLGFSGSCWASLPGAICGVAVYLDDKHIGDVPLFFNNANQHLALPTFFFPIRLGPGQHAITLRAITDTTRTDQNDYFSLWIVD</sequence>
<reference evidence="1" key="1">
    <citation type="submission" date="2022-07" db="EMBL/GenBank/DDBJ databases">
        <title>Tahibacter sp., a new gammaproteobacterium isolated from the silt sample collected at pig farm.</title>
        <authorList>
            <person name="Chen H."/>
        </authorList>
    </citation>
    <scope>NUCLEOTIDE SEQUENCE</scope>
    <source>
        <strain evidence="1">P2K</strain>
    </source>
</reference>
<name>A0ABT1QZG4_9GAMM</name>
<dbReference type="RefSeq" id="WP_255916862.1">
    <property type="nucleotide sequence ID" value="NZ_JANFQO010000046.1"/>
</dbReference>
<proteinExistence type="predicted"/>
<dbReference type="Proteomes" id="UP001165498">
    <property type="component" value="Unassembled WGS sequence"/>
</dbReference>
<dbReference type="EMBL" id="JANFQO010000046">
    <property type="protein sequence ID" value="MCQ4167680.1"/>
    <property type="molecule type" value="Genomic_DNA"/>
</dbReference>
<comment type="caution">
    <text evidence="1">The sequence shown here is derived from an EMBL/GenBank/DDBJ whole genome shotgun (WGS) entry which is preliminary data.</text>
</comment>
<gene>
    <name evidence="1" type="ORF">NM961_23475</name>
</gene>